<accession>A0A1X0NLA6</accession>
<protein>
    <submittedName>
        <fullName evidence="2">Uncharacterized protein</fullName>
    </submittedName>
</protein>
<evidence type="ECO:0000313" key="3">
    <source>
        <dbReference type="Proteomes" id="UP000192257"/>
    </source>
</evidence>
<feature type="compositionally biased region" description="Low complexity" evidence="1">
    <location>
        <begin position="55"/>
        <end position="68"/>
    </location>
</feature>
<gene>
    <name evidence="2" type="ORF">TM35_000401570</name>
</gene>
<reference evidence="2 3" key="1">
    <citation type="submission" date="2017-03" db="EMBL/GenBank/DDBJ databases">
        <title>An alternative strategy for trypanosome survival in the mammalian bloodstream revealed through genome and transcriptome analysis of the ubiquitous bovine parasite Trypanosoma (Megatrypanum) theileri.</title>
        <authorList>
            <person name="Kelly S."/>
            <person name="Ivens A."/>
            <person name="Mott A."/>
            <person name="O'Neill E."/>
            <person name="Emms D."/>
            <person name="Macleod O."/>
            <person name="Voorheis P."/>
            <person name="Matthews J."/>
            <person name="Matthews K."/>
            <person name="Carrington M."/>
        </authorList>
    </citation>
    <scope>NUCLEOTIDE SEQUENCE [LARGE SCALE GENOMIC DNA]</scope>
    <source>
        <strain evidence="2">Edinburgh</strain>
    </source>
</reference>
<organism evidence="2 3">
    <name type="scientific">Trypanosoma theileri</name>
    <dbReference type="NCBI Taxonomy" id="67003"/>
    <lineage>
        <taxon>Eukaryota</taxon>
        <taxon>Discoba</taxon>
        <taxon>Euglenozoa</taxon>
        <taxon>Kinetoplastea</taxon>
        <taxon>Metakinetoplastina</taxon>
        <taxon>Trypanosomatida</taxon>
        <taxon>Trypanosomatidae</taxon>
        <taxon>Trypanosoma</taxon>
    </lineage>
</organism>
<dbReference type="OrthoDB" id="263223at2759"/>
<keyword evidence="3" id="KW-1185">Reference proteome</keyword>
<dbReference type="EMBL" id="NBCO01000040">
    <property type="protein sequence ID" value="ORC84890.1"/>
    <property type="molecule type" value="Genomic_DNA"/>
</dbReference>
<name>A0A1X0NLA6_9TRYP</name>
<feature type="compositionally biased region" description="Basic and acidic residues" evidence="1">
    <location>
        <begin position="44"/>
        <end position="54"/>
    </location>
</feature>
<feature type="region of interest" description="Disordered" evidence="1">
    <location>
        <begin position="44"/>
        <end position="71"/>
    </location>
</feature>
<evidence type="ECO:0000313" key="2">
    <source>
        <dbReference type="EMBL" id="ORC84890.1"/>
    </source>
</evidence>
<dbReference type="VEuPathDB" id="TriTrypDB:TM35_000401570"/>
<dbReference type="RefSeq" id="XP_028878956.1">
    <property type="nucleotide sequence ID" value="XM_029029772.1"/>
</dbReference>
<dbReference type="AlphaFoldDB" id="A0A1X0NLA6"/>
<feature type="region of interest" description="Disordered" evidence="1">
    <location>
        <begin position="209"/>
        <end position="230"/>
    </location>
</feature>
<comment type="caution">
    <text evidence="2">The sequence shown here is derived from an EMBL/GenBank/DDBJ whole genome shotgun (WGS) entry which is preliminary data.</text>
</comment>
<proteinExistence type="predicted"/>
<evidence type="ECO:0000256" key="1">
    <source>
        <dbReference type="SAM" id="MobiDB-lite"/>
    </source>
</evidence>
<dbReference type="Proteomes" id="UP000192257">
    <property type="component" value="Unassembled WGS sequence"/>
</dbReference>
<dbReference type="GeneID" id="39989552"/>
<sequence>MGSDDSHGVDMEDVCKDIPRWCLEKTTLLSREEIEAVMNMYEENKETDKKKKNENNNNTTTTTTTTTTQSQDDIKSRIAELPMFLQTEALVLRRHEHQFRQCMKELVELSECIVMVCDGTLRQYTPIAKHHILTSNTSTTTATTSTSIASLQSMVENDALQRMLRRAEELERCVRAAAVERVRSAQRMVLAATVAKHKNRAKRRSTAVVSGDGVKKSKIYKMSGRGKREE</sequence>